<sequence length="330" mass="37558">MIFVHCILVVFFFAVGEAQINWICDAENGYALKGLLYTGRNGEERQIDQTSTKAGQLAQPFVNSNRNVFMDRYFTSYSTVKHLLEHGLTAIDKVFAHRRDVLACLRKAAQRDPYSTLAVHERSKKIEMLGGITLHGKDAAVMLPKAQEALFLLDTKQKFGVFRKLVRLDEISTMGILTVMQVVVQDTDCQVSHAIVPQRDQKANGKTIYIVSNVHVEEQIVAQHSQMFGGTTEYTDSDAHIKEQVKQAIFETDRKKTNGTYLWLEKIVNGYNMGISSHFQVLLKQTVCPIKVKRYNSYKKVYENCRGYGDLKNCTVEYKYFDPTISTVEC</sequence>
<evidence type="ECO:0000256" key="1">
    <source>
        <dbReference type="SAM" id="SignalP"/>
    </source>
</evidence>
<evidence type="ECO:0000313" key="3">
    <source>
        <dbReference type="EMBL" id="KRX39781.1"/>
    </source>
</evidence>
<feature type="signal peptide" evidence="1">
    <location>
        <begin position="1"/>
        <end position="18"/>
    </location>
</feature>
<evidence type="ECO:0000313" key="4">
    <source>
        <dbReference type="Proteomes" id="UP000055048"/>
    </source>
</evidence>
<keyword evidence="4" id="KW-1185">Reference proteome</keyword>
<accession>A0A0V0TL73</accession>
<feature type="chain" id="PRO_5006869393" description="PiggyBac transposable element-derived protein domain-containing protein" evidence="1">
    <location>
        <begin position="19"/>
        <end position="330"/>
    </location>
</feature>
<organism evidence="3 4">
    <name type="scientific">Trichinella murrelli</name>
    <dbReference type="NCBI Taxonomy" id="144512"/>
    <lineage>
        <taxon>Eukaryota</taxon>
        <taxon>Metazoa</taxon>
        <taxon>Ecdysozoa</taxon>
        <taxon>Nematoda</taxon>
        <taxon>Enoplea</taxon>
        <taxon>Dorylaimia</taxon>
        <taxon>Trichinellida</taxon>
        <taxon>Trichinellidae</taxon>
        <taxon>Trichinella</taxon>
    </lineage>
</organism>
<dbReference type="AlphaFoldDB" id="A0A0V0TL73"/>
<proteinExistence type="predicted"/>
<keyword evidence="1" id="KW-0732">Signal</keyword>
<dbReference type="Pfam" id="PF13843">
    <property type="entry name" value="DDE_Tnp_1_7"/>
    <property type="match status" value="1"/>
</dbReference>
<dbReference type="EMBL" id="JYDJ01000221">
    <property type="protein sequence ID" value="KRX39781.1"/>
    <property type="molecule type" value="Genomic_DNA"/>
</dbReference>
<dbReference type="STRING" id="144512.A0A0V0TL73"/>
<protein>
    <recommendedName>
        <fullName evidence="2">PiggyBac transposable element-derived protein domain-containing protein</fullName>
    </recommendedName>
</protein>
<evidence type="ECO:0000259" key="2">
    <source>
        <dbReference type="Pfam" id="PF13843"/>
    </source>
</evidence>
<name>A0A0V0TL73_9BILA</name>
<dbReference type="InterPro" id="IPR029526">
    <property type="entry name" value="PGBD"/>
</dbReference>
<reference evidence="3 4" key="1">
    <citation type="submission" date="2015-01" db="EMBL/GenBank/DDBJ databases">
        <title>Evolution of Trichinella species and genotypes.</title>
        <authorList>
            <person name="Korhonen P.K."/>
            <person name="Edoardo P."/>
            <person name="Giuseppe L.R."/>
            <person name="Gasser R.B."/>
        </authorList>
    </citation>
    <scope>NUCLEOTIDE SEQUENCE [LARGE SCALE GENOMIC DNA]</scope>
    <source>
        <strain evidence="3">ISS417</strain>
    </source>
</reference>
<feature type="domain" description="PiggyBac transposable element-derived protein" evidence="2">
    <location>
        <begin position="23"/>
        <end position="91"/>
    </location>
</feature>
<comment type="caution">
    <text evidence="3">The sequence shown here is derived from an EMBL/GenBank/DDBJ whole genome shotgun (WGS) entry which is preliminary data.</text>
</comment>
<gene>
    <name evidence="3" type="ORF">T05_6241</name>
</gene>
<dbReference type="Proteomes" id="UP000055048">
    <property type="component" value="Unassembled WGS sequence"/>
</dbReference>